<evidence type="ECO:0000256" key="7">
    <source>
        <dbReference type="RuleBase" id="RU003942"/>
    </source>
</evidence>
<dbReference type="InterPro" id="IPR037185">
    <property type="entry name" value="EmrE-like"/>
</dbReference>
<dbReference type="GO" id="GO:0022857">
    <property type="term" value="F:transmembrane transporter activity"/>
    <property type="evidence" value="ECO:0007669"/>
    <property type="project" value="InterPro"/>
</dbReference>
<accession>A0A1T4T5Z0</accession>
<gene>
    <name evidence="9" type="ORF">SAMN02745673_04542</name>
</gene>
<dbReference type="EMBL" id="FUWS01000015">
    <property type="protein sequence ID" value="SKA35807.1"/>
    <property type="molecule type" value="Genomic_DNA"/>
</dbReference>
<evidence type="ECO:0000256" key="2">
    <source>
        <dbReference type="ARBA" id="ARBA00022448"/>
    </source>
</evidence>
<dbReference type="Gene3D" id="1.10.3730.20">
    <property type="match status" value="1"/>
</dbReference>
<evidence type="ECO:0000256" key="1">
    <source>
        <dbReference type="ARBA" id="ARBA00004651"/>
    </source>
</evidence>
<feature type="transmembrane region" description="Helical" evidence="8">
    <location>
        <begin position="82"/>
        <end position="103"/>
    </location>
</feature>
<dbReference type="GO" id="GO:0005886">
    <property type="term" value="C:plasma membrane"/>
    <property type="evidence" value="ECO:0007669"/>
    <property type="project" value="UniProtKB-SubCell"/>
</dbReference>
<evidence type="ECO:0000256" key="3">
    <source>
        <dbReference type="ARBA" id="ARBA00022475"/>
    </source>
</evidence>
<evidence type="ECO:0000256" key="5">
    <source>
        <dbReference type="ARBA" id="ARBA00022989"/>
    </source>
</evidence>
<keyword evidence="5 8" id="KW-1133">Transmembrane helix</keyword>
<dbReference type="InterPro" id="IPR045324">
    <property type="entry name" value="Small_multidrug_res"/>
</dbReference>
<dbReference type="Pfam" id="PF00893">
    <property type="entry name" value="Multi_Drug_Res"/>
    <property type="match status" value="1"/>
</dbReference>
<dbReference type="RefSeq" id="WP_078763767.1">
    <property type="nucleotide sequence ID" value="NZ_FUWS01000015.1"/>
</dbReference>
<keyword evidence="4 7" id="KW-0812">Transmembrane</keyword>
<name>A0A1T4T5Z0_9ACTN</name>
<evidence type="ECO:0000256" key="4">
    <source>
        <dbReference type="ARBA" id="ARBA00022692"/>
    </source>
</evidence>
<keyword evidence="6 8" id="KW-0472">Membrane</keyword>
<dbReference type="Proteomes" id="UP000190637">
    <property type="component" value="Unassembled WGS sequence"/>
</dbReference>
<sequence>MAWVLLVASGLMEAVWASAIGASQGFRKKGPTVLFVVALVLSMVGLAYAMTAIPTGTAYAVWVGIGAVLTVLYPVARGKEQLTLGRGGLLLVLIGCIIGLKVVG</sequence>
<comment type="subcellular location">
    <subcellularLocation>
        <location evidence="1 7">Cell membrane</location>
        <topology evidence="1 7">Multi-pass membrane protein</topology>
    </subcellularLocation>
</comment>
<keyword evidence="10" id="KW-1185">Reference proteome</keyword>
<dbReference type="PANTHER" id="PTHR30561:SF0">
    <property type="entry name" value="GUANIDINIUM EXPORTER"/>
    <property type="match status" value="1"/>
</dbReference>
<evidence type="ECO:0000313" key="10">
    <source>
        <dbReference type="Proteomes" id="UP000190637"/>
    </source>
</evidence>
<dbReference type="PANTHER" id="PTHR30561">
    <property type="entry name" value="SMR FAMILY PROTON-DEPENDENT DRUG EFFLUX TRANSPORTER SUGE"/>
    <property type="match status" value="1"/>
</dbReference>
<dbReference type="STRING" id="1122192.SAMN02745673_04542"/>
<proteinExistence type="inferred from homology"/>
<keyword evidence="2" id="KW-0813">Transport</keyword>
<evidence type="ECO:0000313" key="9">
    <source>
        <dbReference type="EMBL" id="SKA35807.1"/>
    </source>
</evidence>
<dbReference type="InterPro" id="IPR000390">
    <property type="entry name" value="Small_drug/metabolite_transptr"/>
</dbReference>
<reference evidence="9 10" key="1">
    <citation type="submission" date="2017-02" db="EMBL/GenBank/DDBJ databases">
        <authorList>
            <person name="Peterson S.W."/>
        </authorList>
    </citation>
    <scope>NUCLEOTIDE SEQUENCE [LARGE SCALE GENOMIC DNA]</scope>
    <source>
        <strain evidence="9 10">DSM 45154</strain>
    </source>
</reference>
<dbReference type="OrthoDB" id="21828at2"/>
<comment type="similarity">
    <text evidence="7">Belongs to the drug/metabolite transporter (DMT) superfamily. Small multidrug resistance (SMR) (TC 2.A.7.1) family.</text>
</comment>
<feature type="transmembrane region" description="Helical" evidence="8">
    <location>
        <begin position="58"/>
        <end position="76"/>
    </location>
</feature>
<organism evidence="9 10">
    <name type="scientific">Marinactinospora thermotolerans DSM 45154</name>
    <dbReference type="NCBI Taxonomy" id="1122192"/>
    <lineage>
        <taxon>Bacteria</taxon>
        <taxon>Bacillati</taxon>
        <taxon>Actinomycetota</taxon>
        <taxon>Actinomycetes</taxon>
        <taxon>Streptosporangiales</taxon>
        <taxon>Nocardiopsidaceae</taxon>
        <taxon>Marinactinospora</taxon>
    </lineage>
</organism>
<feature type="transmembrane region" description="Helical" evidence="8">
    <location>
        <begin position="33"/>
        <end position="51"/>
    </location>
</feature>
<dbReference type="SUPFAM" id="SSF103481">
    <property type="entry name" value="Multidrug resistance efflux transporter EmrE"/>
    <property type="match status" value="1"/>
</dbReference>
<dbReference type="AlphaFoldDB" id="A0A1T4T5Z0"/>
<evidence type="ECO:0000256" key="6">
    <source>
        <dbReference type="ARBA" id="ARBA00023136"/>
    </source>
</evidence>
<protein>
    <submittedName>
        <fullName evidence="9">Quaternary ammonium compound-resistance protein SugE</fullName>
    </submittedName>
</protein>
<evidence type="ECO:0000256" key="8">
    <source>
        <dbReference type="SAM" id="Phobius"/>
    </source>
</evidence>
<keyword evidence="3" id="KW-1003">Cell membrane</keyword>